<comment type="subcellular location">
    <subcellularLocation>
        <location evidence="1">Cell outer membrane</location>
    </subcellularLocation>
</comment>
<keyword evidence="4" id="KW-1134">Transmembrane beta strand</keyword>
<keyword evidence="6" id="KW-0472">Membrane</keyword>
<feature type="signal peptide" evidence="9">
    <location>
        <begin position="1"/>
        <end position="25"/>
    </location>
</feature>
<dbReference type="KEGG" id="schy:GVO57_10060"/>
<feature type="chain" id="PRO_5031140793" evidence="9">
    <location>
        <begin position="26"/>
        <end position="447"/>
    </location>
</feature>
<accession>A0A7Z2NXK6</accession>
<evidence type="ECO:0000313" key="10">
    <source>
        <dbReference type="EMBL" id="QHL91099.1"/>
    </source>
</evidence>
<dbReference type="SUPFAM" id="SSF56954">
    <property type="entry name" value="Outer membrane efflux proteins (OEP)"/>
    <property type="match status" value="1"/>
</dbReference>
<organism evidence="10 11">
    <name type="scientific">Sphingomonas changnyeongensis</name>
    <dbReference type="NCBI Taxonomy" id="2698679"/>
    <lineage>
        <taxon>Bacteria</taxon>
        <taxon>Pseudomonadati</taxon>
        <taxon>Pseudomonadota</taxon>
        <taxon>Alphaproteobacteria</taxon>
        <taxon>Sphingomonadales</taxon>
        <taxon>Sphingomonadaceae</taxon>
        <taxon>Sphingomonas</taxon>
    </lineage>
</organism>
<reference evidence="10 11" key="1">
    <citation type="submission" date="2020-01" db="EMBL/GenBank/DDBJ databases">
        <title>Sphingomonas sp. C33 whole genome sequece.</title>
        <authorList>
            <person name="Park C."/>
        </authorList>
    </citation>
    <scope>NUCLEOTIDE SEQUENCE [LARGE SCALE GENOMIC DNA]</scope>
    <source>
        <strain evidence="10 11">C33</strain>
    </source>
</reference>
<name>A0A7Z2NXK6_9SPHN</name>
<evidence type="ECO:0000256" key="4">
    <source>
        <dbReference type="ARBA" id="ARBA00022452"/>
    </source>
</evidence>
<gene>
    <name evidence="10" type="ORF">GVO57_10060</name>
</gene>
<dbReference type="Proteomes" id="UP000464468">
    <property type="component" value="Chromosome"/>
</dbReference>
<evidence type="ECO:0000256" key="8">
    <source>
        <dbReference type="SAM" id="MobiDB-lite"/>
    </source>
</evidence>
<evidence type="ECO:0000256" key="6">
    <source>
        <dbReference type="ARBA" id="ARBA00023136"/>
    </source>
</evidence>
<evidence type="ECO:0000256" key="5">
    <source>
        <dbReference type="ARBA" id="ARBA00022692"/>
    </source>
</evidence>
<dbReference type="GO" id="GO:0015562">
    <property type="term" value="F:efflux transmembrane transporter activity"/>
    <property type="evidence" value="ECO:0007669"/>
    <property type="project" value="InterPro"/>
</dbReference>
<dbReference type="GO" id="GO:0009279">
    <property type="term" value="C:cell outer membrane"/>
    <property type="evidence" value="ECO:0007669"/>
    <property type="project" value="UniProtKB-SubCell"/>
</dbReference>
<keyword evidence="7" id="KW-0998">Cell outer membrane</keyword>
<evidence type="ECO:0000256" key="7">
    <source>
        <dbReference type="ARBA" id="ARBA00023237"/>
    </source>
</evidence>
<dbReference type="Gene3D" id="1.20.1600.10">
    <property type="entry name" value="Outer membrane efflux proteins (OEP)"/>
    <property type="match status" value="1"/>
</dbReference>
<evidence type="ECO:0000256" key="9">
    <source>
        <dbReference type="SAM" id="SignalP"/>
    </source>
</evidence>
<dbReference type="GO" id="GO:0015288">
    <property type="term" value="F:porin activity"/>
    <property type="evidence" value="ECO:0007669"/>
    <property type="project" value="TreeGrafter"/>
</dbReference>
<keyword evidence="5" id="KW-0812">Transmembrane</keyword>
<dbReference type="EMBL" id="CP047895">
    <property type="protein sequence ID" value="QHL91099.1"/>
    <property type="molecule type" value="Genomic_DNA"/>
</dbReference>
<dbReference type="Pfam" id="PF02321">
    <property type="entry name" value="OEP"/>
    <property type="match status" value="1"/>
</dbReference>
<evidence type="ECO:0000256" key="2">
    <source>
        <dbReference type="ARBA" id="ARBA00007613"/>
    </source>
</evidence>
<protein>
    <submittedName>
        <fullName evidence="10">TolC family protein</fullName>
    </submittedName>
</protein>
<evidence type="ECO:0000256" key="1">
    <source>
        <dbReference type="ARBA" id="ARBA00004442"/>
    </source>
</evidence>
<keyword evidence="3" id="KW-0813">Transport</keyword>
<dbReference type="PANTHER" id="PTHR30026">
    <property type="entry name" value="OUTER MEMBRANE PROTEIN TOLC"/>
    <property type="match status" value="1"/>
</dbReference>
<sequence length="447" mass="46988">MTRAGLARWTTGLLLHAALAQAAFAQPAPVPPVQGPDAAAAPDAGPARPVGPPPVAPDLADLAARAVESHPAVAAARAGLRAAGGDVKAAKWQRGPSLSVEALSFEGGAPVVRGDNLSLNLAVEQPIWQGGRIGGTIDRARAVQRFASAQVDENALDVALRLTNAYFDLARATRRLMILDRGLAEHRGLVASIGRRVEQSVSPSVDLELARARTAQLEDQRASAEALRTASLVRLRELLGDVGHEPGAIPFYDPARDHPSSAGAAERAISCSPVRQRLIAEALVARADAKLAGAQTMPRLSAVFSSNEVTGERVGLVFRAGVNGGLSQFESAGAARLRRDAAELRVGAVERDLRDQLNADFAENEAARQRIASSGVAATASRAVTDSYQRQFVVGRRSWLDVMNAALETTQAELAADDAEVSAMATAARIALRTCSWRPDLEPGIQP</sequence>
<keyword evidence="9" id="KW-0732">Signal</keyword>
<dbReference type="InterPro" id="IPR051906">
    <property type="entry name" value="TolC-like"/>
</dbReference>
<dbReference type="RefSeq" id="WP_160593029.1">
    <property type="nucleotide sequence ID" value="NZ_CP047895.1"/>
</dbReference>
<dbReference type="GO" id="GO:1990281">
    <property type="term" value="C:efflux pump complex"/>
    <property type="evidence" value="ECO:0007669"/>
    <property type="project" value="TreeGrafter"/>
</dbReference>
<feature type="compositionally biased region" description="Low complexity" evidence="8">
    <location>
        <begin position="35"/>
        <end position="48"/>
    </location>
</feature>
<feature type="region of interest" description="Disordered" evidence="8">
    <location>
        <begin position="29"/>
        <end position="57"/>
    </location>
</feature>
<keyword evidence="11" id="KW-1185">Reference proteome</keyword>
<dbReference type="InterPro" id="IPR003423">
    <property type="entry name" value="OMP_efflux"/>
</dbReference>
<evidence type="ECO:0000256" key="3">
    <source>
        <dbReference type="ARBA" id="ARBA00022448"/>
    </source>
</evidence>
<comment type="similarity">
    <text evidence="2">Belongs to the outer membrane factor (OMF) (TC 1.B.17) family.</text>
</comment>
<dbReference type="PANTHER" id="PTHR30026:SF22">
    <property type="entry name" value="OUTER MEMBRANE EFFLUX PROTEIN"/>
    <property type="match status" value="1"/>
</dbReference>
<evidence type="ECO:0000313" key="11">
    <source>
        <dbReference type="Proteomes" id="UP000464468"/>
    </source>
</evidence>
<proteinExistence type="inferred from homology"/>
<dbReference type="AlphaFoldDB" id="A0A7Z2NXK6"/>